<evidence type="ECO:0000313" key="1">
    <source>
        <dbReference type="EMBL" id="SNX67528.1"/>
    </source>
</evidence>
<sequence length="59" mass="6924">MASGALNEAELGEYCRRRGIYREQLVVWREVCARANDWERAASTRIARETRDDKKPIQQ</sequence>
<organism evidence="1 2">
    <name type="scientific">Cereibacter ovatus</name>
    <dbReference type="NCBI Taxonomy" id="439529"/>
    <lineage>
        <taxon>Bacteria</taxon>
        <taxon>Pseudomonadati</taxon>
        <taxon>Pseudomonadota</taxon>
        <taxon>Alphaproteobacteria</taxon>
        <taxon>Rhodobacterales</taxon>
        <taxon>Paracoccaceae</taxon>
        <taxon>Cereibacter</taxon>
    </lineage>
</organism>
<evidence type="ECO:0000313" key="2">
    <source>
        <dbReference type="Proteomes" id="UP000219467"/>
    </source>
</evidence>
<dbReference type="EMBL" id="OAOQ01000001">
    <property type="protein sequence ID" value="SNX67528.1"/>
    <property type="molecule type" value="Genomic_DNA"/>
</dbReference>
<dbReference type="Proteomes" id="UP000219467">
    <property type="component" value="Unassembled WGS sequence"/>
</dbReference>
<dbReference type="AlphaFoldDB" id="A0A285CKF0"/>
<keyword evidence="2" id="KW-1185">Reference proteome</keyword>
<evidence type="ECO:0008006" key="3">
    <source>
        <dbReference type="Google" id="ProtNLM"/>
    </source>
</evidence>
<name>A0A285CKF0_9RHOB</name>
<accession>A0A285CKF0</accession>
<proteinExistence type="predicted"/>
<gene>
    <name evidence="1" type="ORF">SAMN05878503_101164</name>
</gene>
<reference evidence="2" key="1">
    <citation type="submission" date="2017-08" db="EMBL/GenBank/DDBJ databases">
        <authorList>
            <person name="Varghese N."/>
            <person name="Submissions S."/>
        </authorList>
    </citation>
    <scope>NUCLEOTIDE SEQUENCE [LARGE SCALE GENOMIC DNA]</scope>
    <source>
        <strain evidence="2">JA234</strain>
    </source>
</reference>
<protein>
    <recommendedName>
        <fullName evidence="3">Transposase</fullName>
    </recommendedName>
</protein>